<feature type="compositionally biased region" description="Basic and acidic residues" evidence="4">
    <location>
        <begin position="8"/>
        <end position="77"/>
    </location>
</feature>
<dbReference type="Gene3D" id="3.30.70.330">
    <property type="match status" value="1"/>
</dbReference>
<feature type="compositionally biased region" description="Acidic residues" evidence="4">
    <location>
        <begin position="371"/>
        <end position="387"/>
    </location>
</feature>
<dbReference type="GeneID" id="105906683"/>
<evidence type="ECO:0000256" key="3">
    <source>
        <dbReference type="ARBA" id="ARBA00023242"/>
    </source>
</evidence>
<comment type="similarity">
    <text evidence="2">Belongs to the ARS2 family.</text>
</comment>
<feature type="compositionally biased region" description="Basic and acidic residues" evidence="4">
    <location>
        <begin position="420"/>
        <end position="471"/>
    </location>
</feature>
<dbReference type="CTD" id="51593"/>
<organism evidence="7 8">
    <name type="scientific">Clupea harengus</name>
    <name type="common">Atlantic herring</name>
    <dbReference type="NCBI Taxonomy" id="7950"/>
    <lineage>
        <taxon>Eukaryota</taxon>
        <taxon>Metazoa</taxon>
        <taxon>Chordata</taxon>
        <taxon>Craniata</taxon>
        <taxon>Vertebrata</taxon>
        <taxon>Euteleostomi</taxon>
        <taxon>Actinopterygii</taxon>
        <taxon>Neopterygii</taxon>
        <taxon>Teleostei</taxon>
        <taxon>Clupei</taxon>
        <taxon>Clupeiformes</taxon>
        <taxon>Clupeoidei</taxon>
        <taxon>Clupeidae</taxon>
        <taxon>Clupea</taxon>
    </lineage>
</organism>
<feature type="region of interest" description="Disordered" evidence="4">
    <location>
        <begin position="820"/>
        <end position="845"/>
    </location>
</feature>
<dbReference type="PANTHER" id="PTHR13165:SF0">
    <property type="entry name" value="SERRATE RNA EFFECTOR MOLECULE HOMOLOG"/>
    <property type="match status" value="1"/>
</dbReference>
<proteinExistence type="inferred from homology"/>
<dbReference type="InterPro" id="IPR039727">
    <property type="entry name" value="SE/Ars2"/>
</dbReference>
<dbReference type="SUPFAM" id="SSF54928">
    <property type="entry name" value="RNA-binding domain, RBD"/>
    <property type="match status" value="1"/>
</dbReference>
<dbReference type="Pfam" id="PF12066">
    <property type="entry name" value="SERRATE_Ars2_N"/>
    <property type="match status" value="1"/>
</dbReference>
<feature type="compositionally biased region" description="Basic and acidic residues" evidence="4">
    <location>
        <begin position="291"/>
        <end position="327"/>
    </location>
</feature>
<evidence type="ECO:0000256" key="2">
    <source>
        <dbReference type="ARBA" id="ARBA00005407"/>
    </source>
</evidence>
<comment type="subcellular location">
    <subcellularLocation>
        <location evidence="1">Nucleus</location>
    </subcellularLocation>
</comment>
<dbReference type="AlphaFoldDB" id="A0A8M1KPH7"/>
<evidence type="ECO:0000256" key="4">
    <source>
        <dbReference type="SAM" id="MobiDB-lite"/>
    </source>
</evidence>
<evidence type="ECO:0000313" key="8">
    <source>
        <dbReference type="RefSeq" id="XP_042564505.1"/>
    </source>
</evidence>
<evidence type="ECO:0000256" key="1">
    <source>
        <dbReference type="ARBA" id="ARBA00004123"/>
    </source>
</evidence>
<dbReference type="GO" id="GO:0031053">
    <property type="term" value="P:primary miRNA processing"/>
    <property type="evidence" value="ECO:0007669"/>
    <property type="project" value="TreeGrafter"/>
</dbReference>
<dbReference type="InterPro" id="IPR012677">
    <property type="entry name" value="Nucleotide-bd_a/b_plait_sf"/>
</dbReference>
<feature type="domain" description="SERRATE/Ars2 N-terminal" evidence="6">
    <location>
        <begin position="157"/>
        <end position="266"/>
    </location>
</feature>
<protein>
    <submittedName>
        <fullName evidence="8">Serrate RNA effector molecule homolog isoform X1</fullName>
    </submittedName>
</protein>
<feature type="compositionally biased region" description="Gly residues" evidence="4">
    <location>
        <begin position="100"/>
        <end position="110"/>
    </location>
</feature>
<dbReference type="GO" id="GO:0003676">
    <property type="term" value="F:nucleic acid binding"/>
    <property type="evidence" value="ECO:0007669"/>
    <property type="project" value="InterPro"/>
</dbReference>
<evidence type="ECO:0000313" key="7">
    <source>
        <dbReference type="Proteomes" id="UP000515152"/>
    </source>
</evidence>
<evidence type="ECO:0000259" key="5">
    <source>
        <dbReference type="Pfam" id="PF04959"/>
    </source>
</evidence>
<dbReference type="OrthoDB" id="342064at2759"/>
<dbReference type="InterPro" id="IPR007042">
    <property type="entry name" value="SERRATE/Ars2_C"/>
</dbReference>
<feature type="region of interest" description="Disordered" evidence="4">
    <location>
        <begin position="860"/>
        <end position="914"/>
    </location>
</feature>
<dbReference type="GO" id="GO:0016604">
    <property type="term" value="C:nuclear body"/>
    <property type="evidence" value="ECO:0007669"/>
    <property type="project" value="TreeGrafter"/>
</dbReference>
<feature type="region of interest" description="Disordered" evidence="4">
    <location>
        <begin position="269"/>
        <end position="479"/>
    </location>
</feature>
<dbReference type="KEGG" id="char:105906683"/>
<dbReference type="Proteomes" id="UP000515152">
    <property type="component" value="Chromosome 8"/>
</dbReference>
<gene>
    <name evidence="8" type="primary">srrt</name>
</gene>
<dbReference type="InterPro" id="IPR021933">
    <property type="entry name" value="SERRATE/Ars2_N"/>
</dbReference>
<dbReference type="Pfam" id="PF04959">
    <property type="entry name" value="ARS2"/>
    <property type="match status" value="1"/>
</dbReference>
<dbReference type="InterPro" id="IPR035979">
    <property type="entry name" value="RBD_domain_sf"/>
</dbReference>
<feature type="region of interest" description="Disordered" evidence="4">
    <location>
        <begin position="1"/>
        <end position="121"/>
    </location>
</feature>
<feature type="compositionally biased region" description="Acidic residues" evidence="4">
    <location>
        <begin position="401"/>
        <end position="419"/>
    </location>
</feature>
<dbReference type="PANTHER" id="PTHR13165">
    <property type="entry name" value="ARSENITE-RESISTANCE PROTEIN 2"/>
    <property type="match status" value="1"/>
</dbReference>
<feature type="domain" description="SERRATE/Ars2 C-terminal" evidence="5">
    <location>
        <begin position="707"/>
        <end position="910"/>
    </location>
</feature>
<accession>A0A8M1KPH7</accession>
<reference evidence="8" key="1">
    <citation type="submission" date="2025-08" db="UniProtKB">
        <authorList>
            <consortium name="RefSeq"/>
        </authorList>
    </citation>
    <scope>IDENTIFICATION</scope>
</reference>
<sequence length="935" mass="107818">MADSDDEYDRRRRDKFRRERSDYDRSREREDRRRDDWNDRRPSGREWDRGRERRSRGEYRDYERGRRERFSPPRHDMGSQPKRMRRDWDDHGGDPYHGGFDLGYGGGGGPSYAPPQPWGHPDMHLMQPHHTIPIQARLGNIHDMDLGPPLPVMKNFREFLLSLDESVDEMEAVKRYNEYKIDFRRQQMQDFFLAHKDEEWFRSKYHPDEAGRRKAEAHGALENRLSVYSYLMDNGWFDNVSLDIERAQPIIKILDAAVIKMEGGTENDLRILEMPSEEEERERLSSGGSEPPKREEPRAADADRKPPAEKDGKEKPEGVADAEKDAEPNDNNAAAGEKAEKEPPVEDPPEPKRVPEPKRSSRKRKRTLSGDSEDEGSASESESDSDSDSNSQTSDKQPEKEEGEEKEDDEDDDDEEEGEADTKEREEVEKKKQKEKEKKEERERKEEREKEKEKEKEEKEKKQQQQPKDDLPPSPRSLHKTCSLFMRNIAPSISKAEIIALCRRYPGFMRVCLSEPQPERRFFRRCWVTFDRSVNIKETCWNLQNIRLRDCELAPGVNRDLARRVRNVNGITQHKQVLRNDIKMAAKLIHALDEREHLWNPKSRGDGPSIELVAQNPILKNITDYLIEEVSAEEEELLGSMGGVDSEEGAKEGNPSEVTVERDEKLVKVLDRLLLYLRVVHSIDYYNSCEYPSEDEMPNRCGIIHVRGPIPPNRITHREVGDWQKTFEEKLSPLFSVKETLSDDEAGKMGRKDPEQEVEKFVSANTQELGKDKWLCPLSGKKFKGPEFVRKHILNKHGDKIEEVKKEVEFFNNFLMDAKRPSLPEMKPPPPPGPGQGSQEAFSSLPVGVLSPGLPFAPQAPQGLMGFGQPRPPIMGYGGSPYPPNQYGGGGRGNYDNFRGQGGYPGKPRNRMIRGDPRNIIEYRDLDAPDDVDFF</sequence>
<evidence type="ECO:0000259" key="6">
    <source>
        <dbReference type="Pfam" id="PF12066"/>
    </source>
</evidence>
<feature type="compositionally biased region" description="Basic and acidic residues" evidence="4">
    <location>
        <begin position="337"/>
        <end position="359"/>
    </location>
</feature>
<keyword evidence="7" id="KW-1185">Reference proteome</keyword>
<dbReference type="RefSeq" id="XP_042564505.1">
    <property type="nucleotide sequence ID" value="XM_042708571.1"/>
</dbReference>
<name>A0A8M1KPH7_CLUHA</name>
<keyword evidence="3" id="KW-0539">Nucleus</keyword>